<dbReference type="InterPro" id="IPR045372">
    <property type="entry name" value="YidB"/>
</dbReference>
<dbReference type="Gene3D" id="1.10.10.690">
    <property type="entry name" value="YidB-like"/>
    <property type="match status" value="1"/>
</dbReference>
<proteinExistence type="predicted"/>
<evidence type="ECO:0000313" key="3">
    <source>
        <dbReference type="Proteomes" id="UP000054893"/>
    </source>
</evidence>
<evidence type="ECO:0008006" key="4">
    <source>
        <dbReference type="Google" id="ProtNLM"/>
    </source>
</evidence>
<evidence type="ECO:0000256" key="1">
    <source>
        <dbReference type="SAM" id="MobiDB-lite"/>
    </source>
</evidence>
<sequence length="188" mass="19000">MQQNNRRPAGRRLLRPASNGNTTAGRYQPVLLLRETAMSLLDTLASSFGKSSPEGGGAAPAGLVAIAMEFINNQPGGLTGLIQRFHENGAGDVVSSWIGHGENKPISSDTLTNVLGSGAVTDLAQKAGVSGDQLSGMLAAVLPHLVDKATPNGEVPADGKLDLTSVLGSLGGLGALGGLLGKGEEPKA</sequence>
<organism evidence="2 3">
    <name type="scientific">Caballeronia sordidicola</name>
    <name type="common">Burkholderia sordidicola</name>
    <dbReference type="NCBI Taxonomy" id="196367"/>
    <lineage>
        <taxon>Bacteria</taxon>
        <taxon>Pseudomonadati</taxon>
        <taxon>Pseudomonadota</taxon>
        <taxon>Betaproteobacteria</taxon>
        <taxon>Burkholderiales</taxon>
        <taxon>Burkholderiaceae</taxon>
        <taxon>Caballeronia</taxon>
    </lineage>
</organism>
<gene>
    <name evidence="2" type="ORF">AWB64_03177</name>
</gene>
<reference evidence="2 3" key="1">
    <citation type="submission" date="2016-01" db="EMBL/GenBank/DDBJ databases">
        <authorList>
            <person name="Oliw E.H."/>
        </authorList>
    </citation>
    <scope>NUCLEOTIDE SEQUENCE [LARGE SCALE GENOMIC DNA]</scope>
    <source>
        <strain evidence="2">LMG 22029</strain>
    </source>
</reference>
<name>A0A158GPP7_CABSO</name>
<feature type="region of interest" description="Disordered" evidence="1">
    <location>
        <begin position="1"/>
        <end position="26"/>
    </location>
</feature>
<dbReference type="InterPro" id="IPR027405">
    <property type="entry name" value="YidB-like"/>
</dbReference>
<dbReference type="Proteomes" id="UP000054893">
    <property type="component" value="Unassembled WGS sequence"/>
</dbReference>
<dbReference type="Pfam" id="PF20159">
    <property type="entry name" value="YidB"/>
    <property type="match status" value="1"/>
</dbReference>
<dbReference type="SUPFAM" id="SSF140804">
    <property type="entry name" value="YidB-like"/>
    <property type="match status" value="1"/>
</dbReference>
<dbReference type="EMBL" id="FCOC02000008">
    <property type="protein sequence ID" value="SAL33380.1"/>
    <property type="molecule type" value="Genomic_DNA"/>
</dbReference>
<evidence type="ECO:0000313" key="2">
    <source>
        <dbReference type="EMBL" id="SAL33380.1"/>
    </source>
</evidence>
<protein>
    <recommendedName>
        <fullName evidence="4">DUF937 domain-containing protein</fullName>
    </recommendedName>
</protein>
<dbReference type="AlphaFoldDB" id="A0A158GPP7"/>
<accession>A0A158GPP7</accession>